<name>A0A8X7U8T9_BRACI</name>
<dbReference type="AlphaFoldDB" id="A0A8X7U8T9"/>
<comment type="caution">
    <text evidence="1">The sequence shown here is derived from an EMBL/GenBank/DDBJ whole genome shotgun (WGS) entry which is preliminary data.</text>
</comment>
<proteinExistence type="predicted"/>
<keyword evidence="2" id="KW-1185">Reference proteome</keyword>
<dbReference type="OrthoDB" id="10578701at2759"/>
<evidence type="ECO:0000313" key="2">
    <source>
        <dbReference type="Proteomes" id="UP000886595"/>
    </source>
</evidence>
<reference evidence="1 2" key="1">
    <citation type="submission" date="2020-02" db="EMBL/GenBank/DDBJ databases">
        <authorList>
            <person name="Ma Q."/>
            <person name="Huang Y."/>
            <person name="Song X."/>
            <person name="Pei D."/>
        </authorList>
    </citation>
    <scope>NUCLEOTIDE SEQUENCE [LARGE SCALE GENOMIC DNA]</scope>
    <source>
        <strain evidence="1">Sxm20200214</strain>
        <tissue evidence="1">Leaf</tissue>
    </source>
</reference>
<gene>
    <name evidence="1" type="ORF">Bca52824_064134</name>
</gene>
<organism evidence="1 2">
    <name type="scientific">Brassica carinata</name>
    <name type="common">Ethiopian mustard</name>
    <name type="synonym">Abyssinian cabbage</name>
    <dbReference type="NCBI Taxonomy" id="52824"/>
    <lineage>
        <taxon>Eukaryota</taxon>
        <taxon>Viridiplantae</taxon>
        <taxon>Streptophyta</taxon>
        <taxon>Embryophyta</taxon>
        <taxon>Tracheophyta</taxon>
        <taxon>Spermatophyta</taxon>
        <taxon>Magnoliopsida</taxon>
        <taxon>eudicotyledons</taxon>
        <taxon>Gunneridae</taxon>
        <taxon>Pentapetalae</taxon>
        <taxon>rosids</taxon>
        <taxon>malvids</taxon>
        <taxon>Brassicales</taxon>
        <taxon>Brassicaceae</taxon>
        <taxon>Brassiceae</taxon>
        <taxon>Brassica</taxon>
    </lineage>
</organism>
<evidence type="ECO:0000313" key="1">
    <source>
        <dbReference type="EMBL" id="KAG2269579.1"/>
    </source>
</evidence>
<protein>
    <submittedName>
        <fullName evidence="1">Uncharacterized protein</fullName>
    </submittedName>
</protein>
<dbReference type="EMBL" id="JAAMPC010000013">
    <property type="protein sequence ID" value="KAG2269579.1"/>
    <property type="molecule type" value="Genomic_DNA"/>
</dbReference>
<sequence length="196" mass="22049">MSSLGVVWWSSPSSSGQVVLQSSSGGAPVMVRLLCGCHPVTLSCVVVGFVLNGALYDLCLELSGRRCFFVFSVSRRSRCCLRRCEAWYFSFLLARQVMVRISLCFVAIDEALWSCFRFSVVARGGLFESPLGHRSEVSPWETRVRIGLPSTSMIYLDHYAVSIFGLLCRKDERHQDVALTTPVFCCHSHYFRSRVQ</sequence>
<accession>A0A8X7U8T9</accession>
<dbReference type="Proteomes" id="UP000886595">
    <property type="component" value="Unassembled WGS sequence"/>
</dbReference>